<keyword evidence="2 5" id="KW-0689">Ribosomal protein</keyword>
<name>A0A8J7PP61_9BACT</name>
<sequence length="71" mass="7972">MPKRRKSDPLVAAKIEFVDYKDVNLLRKFLSESGKILPARITGTSRTNQRMITKAIKRARAIGLLPFSGNS</sequence>
<dbReference type="Pfam" id="PF01084">
    <property type="entry name" value="Ribosomal_S18"/>
    <property type="match status" value="1"/>
</dbReference>
<dbReference type="SUPFAM" id="SSF46911">
    <property type="entry name" value="Ribosomal protein S18"/>
    <property type="match status" value="1"/>
</dbReference>
<dbReference type="InterPro" id="IPR036870">
    <property type="entry name" value="Ribosomal_bS18_sf"/>
</dbReference>
<comment type="subunit">
    <text evidence="5">Part of the 30S ribosomal subunit. Forms a tight heterodimer with protein bS6.</text>
</comment>
<comment type="caution">
    <text evidence="7">The sequence shown here is derived from an EMBL/GenBank/DDBJ whole genome shotgun (WGS) entry which is preliminary data.</text>
</comment>
<dbReference type="GO" id="GO:0006412">
    <property type="term" value="P:translation"/>
    <property type="evidence" value="ECO:0007669"/>
    <property type="project" value="UniProtKB-UniRule"/>
</dbReference>
<dbReference type="PANTHER" id="PTHR13479:SF40">
    <property type="entry name" value="SMALL RIBOSOMAL SUBUNIT PROTEIN BS18M"/>
    <property type="match status" value="1"/>
</dbReference>
<evidence type="ECO:0000256" key="1">
    <source>
        <dbReference type="ARBA" id="ARBA00005589"/>
    </source>
</evidence>
<dbReference type="NCBIfam" id="TIGR00165">
    <property type="entry name" value="S18"/>
    <property type="match status" value="1"/>
</dbReference>
<dbReference type="InterPro" id="IPR018275">
    <property type="entry name" value="Ribosomal_bS18_CS"/>
</dbReference>
<reference evidence="7" key="1">
    <citation type="submission" date="2021-02" db="EMBL/GenBank/DDBJ databases">
        <title>Genome-Resolved Metagenomics of a Microbial Community Performing Photosynthetic Biological Nutrient Removal.</title>
        <authorList>
            <person name="Mcdaniel E.A."/>
        </authorList>
    </citation>
    <scope>NUCLEOTIDE SEQUENCE</scope>
    <source>
        <strain evidence="7">UWPOB_OBS1</strain>
    </source>
</reference>
<keyword evidence="5" id="KW-0699">rRNA-binding</keyword>
<dbReference type="EMBL" id="JAFLCK010000024">
    <property type="protein sequence ID" value="MBN8661742.1"/>
    <property type="molecule type" value="Genomic_DNA"/>
</dbReference>
<accession>A0A8J7PP61</accession>
<evidence type="ECO:0000256" key="6">
    <source>
        <dbReference type="RuleBase" id="RU003910"/>
    </source>
</evidence>
<dbReference type="PANTHER" id="PTHR13479">
    <property type="entry name" value="30S RIBOSOMAL PROTEIN S18"/>
    <property type="match status" value="1"/>
</dbReference>
<dbReference type="GO" id="GO:0003735">
    <property type="term" value="F:structural constituent of ribosome"/>
    <property type="evidence" value="ECO:0007669"/>
    <property type="project" value="InterPro"/>
</dbReference>
<evidence type="ECO:0000256" key="4">
    <source>
        <dbReference type="ARBA" id="ARBA00035141"/>
    </source>
</evidence>
<evidence type="ECO:0000256" key="2">
    <source>
        <dbReference type="ARBA" id="ARBA00022980"/>
    </source>
</evidence>
<keyword evidence="5" id="KW-0694">RNA-binding</keyword>
<evidence type="ECO:0000313" key="7">
    <source>
        <dbReference type="EMBL" id="MBN8661742.1"/>
    </source>
</evidence>
<dbReference type="PROSITE" id="PS00057">
    <property type="entry name" value="RIBOSOMAL_S18"/>
    <property type="match status" value="1"/>
</dbReference>
<evidence type="ECO:0000313" key="8">
    <source>
        <dbReference type="Proteomes" id="UP000664277"/>
    </source>
</evidence>
<evidence type="ECO:0000256" key="5">
    <source>
        <dbReference type="HAMAP-Rule" id="MF_00270"/>
    </source>
</evidence>
<dbReference type="GO" id="GO:0070181">
    <property type="term" value="F:small ribosomal subunit rRNA binding"/>
    <property type="evidence" value="ECO:0007669"/>
    <property type="project" value="TreeGrafter"/>
</dbReference>
<dbReference type="GO" id="GO:1990904">
    <property type="term" value="C:ribonucleoprotein complex"/>
    <property type="evidence" value="ECO:0007669"/>
    <property type="project" value="UniProtKB-KW"/>
</dbReference>
<organism evidence="7 8">
    <name type="scientific">Candidatus Obscuribacter phosphatis</name>
    <dbReference type="NCBI Taxonomy" id="1906157"/>
    <lineage>
        <taxon>Bacteria</taxon>
        <taxon>Bacillati</taxon>
        <taxon>Candidatus Melainabacteria</taxon>
        <taxon>Candidatus Obscuribacterales</taxon>
        <taxon>Candidatus Obscuribacteraceae</taxon>
        <taxon>Candidatus Obscuribacter</taxon>
    </lineage>
</organism>
<dbReference type="Gene3D" id="4.10.640.10">
    <property type="entry name" value="Ribosomal protein S18"/>
    <property type="match status" value="1"/>
</dbReference>
<dbReference type="AlphaFoldDB" id="A0A8J7PP61"/>
<evidence type="ECO:0000256" key="3">
    <source>
        <dbReference type="ARBA" id="ARBA00023274"/>
    </source>
</evidence>
<dbReference type="GO" id="GO:0005840">
    <property type="term" value="C:ribosome"/>
    <property type="evidence" value="ECO:0007669"/>
    <property type="project" value="UniProtKB-KW"/>
</dbReference>
<gene>
    <name evidence="5" type="primary">rpsR</name>
    <name evidence="7" type="ORF">J0M35_15355</name>
</gene>
<dbReference type="PRINTS" id="PR00974">
    <property type="entry name" value="RIBOSOMALS18"/>
</dbReference>
<dbReference type="Proteomes" id="UP000664277">
    <property type="component" value="Unassembled WGS sequence"/>
</dbReference>
<comment type="function">
    <text evidence="5">Binds as a heterodimer with protein bS6 to the central domain of the 16S rRNA, where it helps stabilize the platform of the 30S subunit.</text>
</comment>
<comment type="similarity">
    <text evidence="1 5 6">Belongs to the bacterial ribosomal protein bS18 family.</text>
</comment>
<dbReference type="InterPro" id="IPR001648">
    <property type="entry name" value="Ribosomal_bS18"/>
</dbReference>
<dbReference type="HAMAP" id="MF_00270">
    <property type="entry name" value="Ribosomal_bS18"/>
    <property type="match status" value="1"/>
</dbReference>
<protein>
    <recommendedName>
        <fullName evidence="4 5">Small ribosomal subunit protein bS18</fullName>
    </recommendedName>
</protein>
<proteinExistence type="inferred from homology"/>
<keyword evidence="3 5" id="KW-0687">Ribonucleoprotein</keyword>